<protein>
    <recommendedName>
        <fullName evidence="3">Sporulation protein</fullName>
    </recommendedName>
</protein>
<sequence length="233" mass="25473">MRRTGRLLSLGMLSAILLFCGGCGEYGPKDKYRENRTGLRYGAHKDVYPDTSGPKAYGSPNQDGAVIHSNTQLAYSQKLSDQVGALNGVGSSIVMITDNNAYVAILIDNTGNNTYGRNARKELNNSGTSLGRYNPHSGGSYMDPKDLTNGVNNFYTVEDHNDLTHEFKQKIAATVRLGQPAVHDVYISANRDFVNKMNALAQESWSGHSLTNHVGEFNTIANRIFGTPEKPLE</sequence>
<keyword evidence="2" id="KW-1185">Reference proteome</keyword>
<organism evidence="1 2">
    <name type="scientific">Paenibacillus contaminans</name>
    <dbReference type="NCBI Taxonomy" id="450362"/>
    <lineage>
        <taxon>Bacteria</taxon>
        <taxon>Bacillati</taxon>
        <taxon>Bacillota</taxon>
        <taxon>Bacilli</taxon>
        <taxon>Bacillales</taxon>
        <taxon>Paenibacillaceae</taxon>
        <taxon>Paenibacillus</taxon>
    </lineage>
</organism>
<dbReference type="EMBL" id="QMFB01000043">
    <property type="protein sequence ID" value="RAV10457.1"/>
    <property type="molecule type" value="Genomic_DNA"/>
</dbReference>
<dbReference type="RefSeq" id="WP_113036203.1">
    <property type="nucleotide sequence ID" value="NZ_QMFB01000043.1"/>
</dbReference>
<name>A0A329M0I8_9BACL</name>
<comment type="caution">
    <text evidence="1">The sequence shown here is derived from an EMBL/GenBank/DDBJ whole genome shotgun (WGS) entry which is preliminary data.</text>
</comment>
<dbReference type="AlphaFoldDB" id="A0A329M0I8"/>
<evidence type="ECO:0000313" key="2">
    <source>
        <dbReference type="Proteomes" id="UP000250369"/>
    </source>
</evidence>
<proteinExistence type="predicted"/>
<dbReference type="OrthoDB" id="2653555at2"/>
<evidence type="ECO:0000313" key="1">
    <source>
        <dbReference type="EMBL" id="RAV10457.1"/>
    </source>
</evidence>
<dbReference type="Proteomes" id="UP000250369">
    <property type="component" value="Unassembled WGS sequence"/>
</dbReference>
<accession>A0A329M0I8</accession>
<reference evidence="1 2" key="1">
    <citation type="journal article" date="2009" name="Int. J. Syst. Evol. Microbiol.">
        <title>Paenibacillus contaminans sp. nov., isolated from a contaminated laboratory plate.</title>
        <authorList>
            <person name="Chou J.H."/>
            <person name="Lee J.H."/>
            <person name="Lin M.C."/>
            <person name="Chang P.S."/>
            <person name="Arun A.B."/>
            <person name="Young C.C."/>
            <person name="Chen W.M."/>
        </authorList>
    </citation>
    <scope>NUCLEOTIDE SEQUENCE [LARGE SCALE GENOMIC DNA]</scope>
    <source>
        <strain evidence="1 2">CKOBP-6</strain>
    </source>
</reference>
<gene>
    <name evidence="1" type="ORF">DQG23_37685</name>
</gene>
<evidence type="ECO:0008006" key="3">
    <source>
        <dbReference type="Google" id="ProtNLM"/>
    </source>
</evidence>